<dbReference type="InterPro" id="IPR008792">
    <property type="entry name" value="PQQD"/>
</dbReference>
<reference evidence="2" key="1">
    <citation type="journal article" date="2019" name="Int. J. Syst. Evol. Microbiol.">
        <title>The Global Catalogue of Microorganisms (GCM) 10K type strain sequencing project: providing services to taxonomists for standard genome sequencing and annotation.</title>
        <authorList>
            <consortium name="The Broad Institute Genomics Platform"/>
            <consortium name="The Broad Institute Genome Sequencing Center for Infectious Disease"/>
            <person name="Wu L."/>
            <person name="Ma J."/>
        </authorList>
    </citation>
    <scope>NUCLEOTIDE SEQUENCE [LARGE SCALE GENOMIC DNA]</scope>
    <source>
        <strain evidence="2">JCM 17738</strain>
    </source>
</reference>
<evidence type="ECO:0000313" key="1">
    <source>
        <dbReference type="EMBL" id="GAA4403411.1"/>
    </source>
</evidence>
<dbReference type="EMBL" id="BAABFX010000050">
    <property type="protein sequence ID" value="GAA4403411.1"/>
    <property type="molecule type" value="Genomic_DNA"/>
</dbReference>
<dbReference type="Pfam" id="PF05402">
    <property type="entry name" value="PqqD"/>
    <property type="match status" value="1"/>
</dbReference>
<organism evidence="1 2">
    <name type="scientific">Ornithinibacter aureus</name>
    <dbReference type="NCBI Taxonomy" id="622664"/>
    <lineage>
        <taxon>Bacteria</taxon>
        <taxon>Bacillati</taxon>
        <taxon>Actinomycetota</taxon>
        <taxon>Actinomycetes</taxon>
        <taxon>Micrococcales</taxon>
        <taxon>Intrasporangiaceae</taxon>
        <taxon>Ornithinibacter</taxon>
    </lineage>
</organism>
<evidence type="ECO:0000313" key="2">
    <source>
        <dbReference type="Proteomes" id="UP001500390"/>
    </source>
</evidence>
<sequence>MTSYRMPPRVAYVVPDDEPDPPATVFLMQVPDGTPRVLQNSAAWIWLVAVEGEPDVAASVAHLAGRVQEEVAPDVEAFLEELVGMGLLEESAPRR</sequence>
<keyword evidence="2" id="KW-1185">Reference proteome</keyword>
<protein>
    <recommendedName>
        <fullName evidence="3">PqqD family protein</fullName>
    </recommendedName>
</protein>
<proteinExistence type="predicted"/>
<accession>A0ABP8KBY2</accession>
<comment type="caution">
    <text evidence="1">The sequence shown here is derived from an EMBL/GenBank/DDBJ whole genome shotgun (WGS) entry which is preliminary data.</text>
</comment>
<name>A0ABP8KBY2_9MICO</name>
<gene>
    <name evidence="1" type="ORF">GCM10023153_33410</name>
</gene>
<evidence type="ECO:0008006" key="3">
    <source>
        <dbReference type="Google" id="ProtNLM"/>
    </source>
</evidence>
<dbReference type="Proteomes" id="UP001500390">
    <property type="component" value="Unassembled WGS sequence"/>
</dbReference>